<protein>
    <recommendedName>
        <fullName evidence="13">Tubulin--tyrosine ligase-like protein 9</fullName>
    </recommendedName>
</protein>
<evidence type="ECO:0000256" key="9">
    <source>
        <dbReference type="ARBA" id="ARBA00023212"/>
    </source>
</evidence>
<keyword evidence="8" id="KW-0969">Cilium</keyword>
<dbReference type="GO" id="GO:0005524">
    <property type="term" value="F:ATP binding"/>
    <property type="evidence" value="ECO:0007669"/>
    <property type="project" value="UniProtKB-KW"/>
</dbReference>
<evidence type="ECO:0000256" key="6">
    <source>
        <dbReference type="ARBA" id="ARBA00022741"/>
    </source>
</evidence>
<evidence type="ECO:0000256" key="5">
    <source>
        <dbReference type="ARBA" id="ARBA00022701"/>
    </source>
</evidence>
<keyword evidence="10" id="KW-0966">Cell projection</keyword>
<evidence type="ECO:0000313" key="11">
    <source>
        <dbReference type="EMBL" id="CAJ1379479.1"/>
    </source>
</evidence>
<dbReference type="EMBL" id="CAUJNA010000635">
    <property type="protein sequence ID" value="CAJ1379479.1"/>
    <property type="molecule type" value="Genomic_DNA"/>
</dbReference>
<dbReference type="Pfam" id="PF03133">
    <property type="entry name" value="TTL"/>
    <property type="match status" value="1"/>
</dbReference>
<dbReference type="SUPFAM" id="SSF56059">
    <property type="entry name" value="Glutathione synthetase ATP-binding domain-like"/>
    <property type="match status" value="1"/>
</dbReference>
<comment type="subcellular location">
    <subcellularLocation>
        <location evidence="1">Cytoplasm</location>
        <location evidence="1">Cytoskeleton</location>
        <location evidence="1">Cilium basal body</location>
    </subcellularLocation>
</comment>
<evidence type="ECO:0000256" key="10">
    <source>
        <dbReference type="ARBA" id="ARBA00023273"/>
    </source>
</evidence>
<evidence type="ECO:0000256" key="1">
    <source>
        <dbReference type="ARBA" id="ARBA00004120"/>
    </source>
</evidence>
<keyword evidence="7" id="KW-0067">ATP-binding</keyword>
<keyword evidence="12" id="KW-1185">Reference proteome</keyword>
<evidence type="ECO:0000313" key="12">
    <source>
        <dbReference type="Proteomes" id="UP001178507"/>
    </source>
</evidence>
<reference evidence="11" key="1">
    <citation type="submission" date="2023-08" db="EMBL/GenBank/DDBJ databases">
        <authorList>
            <person name="Chen Y."/>
            <person name="Shah S."/>
            <person name="Dougan E. K."/>
            <person name="Thang M."/>
            <person name="Chan C."/>
        </authorList>
    </citation>
    <scope>NUCLEOTIDE SEQUENCE</scope>
</reference>
<evidence type="ECO:0000256" key="8">
    <source>
        <dbReference type="ARBA" id="ARBA00023069"/>
    </source>
</evidence>
<dbReference type="InterPro" id="IPR004344">
    <property type="entry name" value="TTL/TTLL_fam"/>
</dbReference>
<evidence type="ECO:0000256" key="2">
    <source>
        <dbReference type="ARBA" id="ARBA00006118"/>
    </source>
</evidence>
<organism evidence="11 12">
    <name type="scientific">Effrenium voratum</name>
    <dbReference type="NCBI Taxonomy" id="2562239"/>
    <lineage>
        <taxon>Eukaryota</taxon>
        <taxon>Sar</taxon>
        <taxon>Alveolata</taxon>
        <taxon>Dinophyceae</taxon>
        <taxon>Suessiales</taxon>
        <taxon>Symbiodiniaceae</taxon>
        <taxon>Effrenium</taxon>
    </lineage>
</organism>
<name>A0AA36I1V2_9DINO</name>
<dbReference type="GO" id="GO:0036064">
    <property type="term" value="C:ciliary basal body"/>
    <property type="evidence" value="ECO:0007669"/>
    <property type="project" value="TreeGrafter"/>
</dbReference>
<keyword evidence="9" id="KW-0206">Cytoskeleton</keyword>
<evidence type="ECO:0000256" key="3">
    <source>
        <dbReference type="ARBA" id="ARBA00022490"/>
    </source>
</evidence>
<dbReference type="GO" id="GO:0000226">
    <property type="term" value="P:microtubule cytoskeleton organization"/>
    <property type="evidence" value="ECO:0007669"/>
    <property type="project" value="TreeGrafter"/>
</dbReference>
<dbReference type="Proteomes" id="UP001178507">
    <property type="component" value="Unassembled WGS sequence"/>
</dbReference>
<dbReference type="GO" id="GO:0015631">
    <property type="term" value="F:tubulin binding"/>
    <property type="evidence" value="ECO:0007669"/>
    <property type="project" value="TreeGrafter"/>
</dbReference>
<evidence type="ECO:0000256" key="4">
    <source>
        <dbReference type="ARBA" id="ARBA00022598"/>
    </source>
</evidence>
<comment type="similarity">
    <text evidence="2">Belongs to the tubulin polyglutamylase family.</text>
</comment>
<sequence>MNGPANLIAPVLWRRPGLVHSLKAVQNVIVNDKHCFEMYGFDVLIDKDLRPWLLEVNASPSLTTTTEDDRLLKLRLINDVLTIAMQEKKGLLDGDEDAALGDFACIYDEKHQEKRTTRPEDRSLSRGASRRIPGERFSRTGYWR</sequence>
<dbReference type="PANTHER" id="PTHR12241:SF31">
    <property type="entry name" value="POLYGLUTAMYLASE COMPLEX SUBUNIT TTLL1"/>
    <property type="match status" value="1"/>
</dbReference>
<dbReference type="PANTHER" id="PTHR12241">
    <property type="entry name" value="TUBULIN POLYGLUTAMYLASE"/>
    <property type="match status" value="1"/>
</dbReference>
<keyword evidence="6" id="KW-0547">Nucleotide-binding</keyword>
<dbReference type="Gene3D" id="3.30.470.20">
    <property type="entry name" value="ATP-grasp fold, B domain"/>
    <property type="match status" value="1"/>
</dbReference>
<dbReference type="GO" id="GO:0005874">
    <property type="term" value="C:microtubule"/>
    <property type="evidence" value="ECO:0007669"/>
    <property type="project" value="UniProtKB-KW"/>
</dbReference>
<accession>A0AA36I1V2</accession>
<keyword evidence="3" id="KW-0963">Cytoplasm</keyword>
<evidence type="ECO:0000256" key="7">
    <source>
        <dbReference type="ARBA" id="ARBA00022840"/>
    </source>
</evidence>
<dbReference type="AlphaFoldDB" id="A0AA36I1V2"/>
<comment type="caution">
    <text evidence="11">The sequence shown here is derived from an EMBL/GenBank/DDBJ whole genome shotgun (WGS) entry which is preliminary data.</text>
</comment>
<dbReference type="GO" id="GO:0070740">
    <property type="term" value="F:tubulin-glutamic acid ligase activity"/>
    <property type="evidence" value="ECO:0007669"/>
    <property type="project" value="TreeGrafter"/>
</dbReference>
<keyword evidence="4" id="KW-0436">Ligase</keyword>
<keyword evidence="5" id="KW-0493">Microtubule</keyword>
<proteinExistence type="inferred from homology"/>
<dbReference type="PROSITE" id="PS51221">
    <property type="entry name" value="TTL"/>
    <property type="match status" value="1"/>
</dbReference>
<gene>
    <name evidence="11" type="ORF">EVOR1521_LOCUS7713</name>
</gene>
<evidence type="ECO:0008006" key="13">
    <source>
        <dbReference type="Google" id="ProtNLM"/>
    </source>
</evidence>